<name>A0A3R5VB68_9CLOT</name>
<reference evidence="6 7" key="1">
    <citation type="submission" date="2018-01" db="EMBL/GenBank/DDBJ databases">
        <title>Genome Sequencing and Assembly of Anaerobacter polyendosporus strain CT4.</title>
        <authorList>
            <person name="Tachaapaikoon C."/>
            <person name="Sutheeworapong S."/>
            <person name="Jenjaroenpun P."/>
            <person name="Wongsurawat T."/>
            <person name="Nookeaw I."/>
            <person name="Cheawchanlertfa P."/>
            <person name="Kosugi A."/>
            <person name="Cheevadhanarak S."/>
            <person name="Ratanakhanokchai K."/>
        </authorList>
    </citation>
    <scope>NUCLEOTIDE SEQUENCE [LARGE SCALE GENOMIC DNA]</scope>
    <source>
        <strain evidence="6 7">CT4</strain>
    </source>
</reference>
<dbReference type="SUPFAM" id="SSF88713">
    <property type="entry name" value="Glycoside hydrolase/deacetylase"/>
    <property type="match status" value="1"/>
</dbReference>
<evidence type="ECO:0000313" key="7">
    <source>
        <dbReference type="Proteomes" id="UP000286268"/>
    </source>
</evidence>
<evidence type="ECO:0000256" key="2">
    <source>
        <dbReference type="ARBA" id="ARBA00022723"/>
    </source>
</evidence>
<dbReference type="Pfam" id="PF04794">
    <property type="entry name" value="YdjC"/>
    <property type="match status" value="1"/>
</dbReference>
<dbReference type="InterPro" id="IPR022948">
    <property type="entry name" value="COD_ChbG_bac"/>
</dbReference>
<dbReference type="KEGG" id="cmah:C1I91_23530"/>
<protein>
    <submittedName>
        <fullName evidence="6">Chitin disaccharide deacetylase</fullName>
    </submittedName>
</protein>
<keyword evidence="7" id="KW-1185">Reference proteome</keyword>
<keyword evidence="2" id="KW-0479">Metal-binding</keyword>
<keyword evidence="4" id="KW-0460">Magnesium</keyword>
<dbReference type="RefSeq" id="WP_128215086.1">
    <property type="nucleotide sequence ID" value="NZ_CP025746.1"/>
</dbReference>
<dbReference type="EMBL" id="CP025746">
    <property type="protein sequence ID" value="QAA34371.1"/>
    <property type="molecule type" value="Genomic_DNA"/>
</dbReference>
<evidence type="ECO:0000256" key="3">
    <source>
        <dbReference type="ARBA" id="ARBA00022801"/>
    </source>
</evidence>
<comment type="cofactor">
    <cofactor evidence="1">
        <name>Mg(2+)</name>
        <dbReference type="ChEBI" id="CHEBI:18420"/>
    </cofactor>
</comment>
<evidence type="ECO:0000256" key="4">
    <source>
        <dbReference type="ARBA" id="ARBA00022842"/>
    </source>
</evidence>
<keyword evidence="5" id="KW-0119">Carbohydrate metabolism</keyword>
<accession>A0A3R5VB68</accession>
<keyword evidence="3" id="KW-0378">Hydrolase</keyword>
<dbReference type="GO" id="GO:0019213">
    <property type="term" value="F:deacetylase activity"/>
    <property type="evidence" value="ECO:0007669"/>
    <property type="project" value="TreeGrafter"/>
</dbReference>
<evidence type="ECO:0000256" key="5">
    <source>
        <dbReference type="ARBA" id="ARBA00023277"/>
    </source>
</evidence>
<dbReference type="CDD" id="cd10803">
    <property type="entry name" value="YdjC_EF3048_like"/>
    <property type="match status" value="1"/>
</dbReference>
<gene>
    <name evidence="6" type="ORF">C1I91_23530</name>
</gene>
<dbReference type="GO" id="GO:0046872">
    <property type="term" value="F:metal ion binding"/>
    <property type="evidence" value="ECO:0007669"/>
    <property type="project" value="UniProtKB-KW"/>
</dbReference>
<dbReference type="InterPro" id="IPR011330">
    <property type="entry name" value="Glyco_hydro/deAcase_b/a-brl"/>
</dbReference>
<sequence>MKLVVNADDFGFTRGVNLGVLEAFREGIVTSTSMLVNGPGFEHGVQLMREHKWLKVGLHLVLTAGTPISKGLKTIVGEKGDFEKDFDRIENGDEEEIRKEYKAQIDKFLSTGFKPTHIDFHHGATKKGLAIAVELAKELGVPMRGLTEEAEKYMDSMGVIHSHNFNSSFYDNSANEEELISILDKNKYLTEMELMTHPAYVDKDLLTLSSYNIQRANELAVLKSESLIKYIERNNIKLIDFTDI</sequence>
<dbReference type="PANTHER" id="PTHR31609">
    <property type="entry name" value="YDJC DEACETYLASE FAMILY MEMBER"/>
    <property type="match status" value="1"/>
</dbReference>
<dbReference type="PANTHER" id="PTHR31609:SF1">
    <property type="entry name" value="CARBOHYDRATE DEACETYLASE"/>
    <property type="match status" value="1"/>
</dbReference>
<dbReference type="InterPro" id="IPR006879">
    <property type="entry name" value="YdjC-like"/>
</dbReference>
<dbReference type="AlphaFoldDB" id="A0A3R5VB68"/>
<dbReference type="GO" id="GO:0000272">
    <property type="term" value="P:polysaccharide catabolic process"/>
    <property type="evidence" value="ECO:0007669"/>
    <property type="project" value="InterPro"/>
</dbReference>
<organism evidence="6 7">
    <name type="scientific">Clostridium manihotivorum</name>
    <dbReference type="NCBI Taxonomy" id="2320868"/>
    <lineage>
        <taxon>Bacteria</taxon>
        <taxon>Bacillati</taxon>
        <taxon>Bacillota</taxon>
        <taxon>Clostridia</taxon>
        <taxon>Eubacteriales</taxon>
        <taxon>Clostridiaceae</taxon>
        <taxon>Clostridium</taxon>
    </lineage>
</organism>
<evidence type="ECO:0000256" key="1">
    <source>
        <dbReference type="ARBA" id="ARBA00001946"/>
    </source>
</evidence>
<evidence type="ECO:0000313" key="6">
    <source>
        <dbReference type="EMBL" id="QAA34371.1"/>
    </source>
</evidence>
<dbReference type="OrthoDB" id="9774177at2"/>
<dbReference type="Proteomes" id="UP000286268">
    <property type="component" value="Chromosome"/>
</dbReference>
<dbReference type="NCBIfam" id="NF002559">
    <property type="entry name" value="PRK02134.1"/>
    <property type="match status" value="1"/>
</dbReference>
<proteinExistence type="predicted"/>
<dbReference type="Gene3D" id="3.20.20.370">
    <property type="entry name" value="Glycoside hydrolase/deacetylase"/>
    <property type="match status" value="1"/>
</dbReference>
<dbReference type="GO" id="GO:0016811">
    <property type="term" value="F:hydrolase activity, acting on carbon-nitrogen (but not peptide) bonds, in linear amides"/>
    <property type="evidence" value="ECO:0007669"/>
    <property type="project" value="InterPro"/>
</dbReference>